<protein>
    <submittedName>
        <fullName evidence="2">Uncharacterized protein</fullName>
    </submittedName>
</protein>
<evidence type="ECO:0000313" key="3">
    <source>
        <dbReference type="Proteomes" id="UP000799536"/>
    </source>
</evidence>
<organism evidence="2 3">
    <name type="scientific">Delitschia confertaspora ATCC 74209</name>
    <dbReference type="NCBI Taxonomy" id="1513339"/>
    <lineage>
        <taxon>Eukaryota</taxon>
        <taxon>Fungi</taxon>
        <taxon>Dikarya</taxon>
        <taxon>Ascomycota</taxon>
        <taxon>Pezizomycotina</taxon>
        <taxon>Dothideomycetes</taxon>
        <taxon>Pleosporomycetidae</taxon>
        <taxon>Pleosporales</taxon>
        <taxon>Delitschiaceae</taxon>
        <taxon>Delitschia</taxon>
    </lineage>
</organism>
<dbReference type="AlphaFoldDB" id="A0A9P4JU67"/>
<feature type="region of interest" description="Disordered" evidence="1">
    <location>
        <begin position="1"/>
        <end position="42"/>
    </location>
</feature>
<gene>
    <name evidence="2" type="ORF">GQ43DRAFT_428272</name>
</gene>
<dbReference type="Proteomes" id="UP000799536">
    <property type="component" value="Unassembled WGS sequence"/>
</dbReference>
<accession>A0A9P4JU67</accession>
<dbReference type="EMBL" id="ML993860">
    <property type="protein sequence ID" value="KAF2205185.1"/>
    <property type="molecule type" value="Genomic_DNA"/>
</dbReference>
<evidence type="ECO:0000256" key="1">
    <source>
        <dbReference type="SAM" id="MobiDB-lite"/>
    </source>
</evidence>
<reference evidence="2" key="1">
    <citation type="journal article" date="2020" name="Stud. Mycol.">
        <title>101 Dothideomycetes genomes: a test case for predicting lifestyles and emergence of pathogens.</title>
        <authorList>
            <person name="Haridas S."/>
            <person name="Albert R."/>
            <person name="Binder M."/>
            <person name="Bloem J."/>
            <person name="Labutti K."/>
            <person name="Salamov A."/>
            <person name="Andreopoulos B."/>
            <person name="Baker S."/>
            <person name="Barry K."/>
            <person name="Bills G."/>
            <person name="Bluhm B."/>
            <person name="Cannon C."/>
            <person name="Castanera R."/>
            <person name="Culley D."/>
            <person name="Daum C."/>
            <person name="Ezra D."/>
            <person name="Gonzalez J."/>
            <person name="Henrissat B."/>
            <person name="Kuo A."/>
            <person name="Liang C."/>
            <person name="Lipzen A."/>
            <person name="Lutzoni F."/>
            <person name="Magnuson J."/>
            <person name="Mondo S."/>
            <person name="Nolan M."/>
            <person name="Ohm R."/>
            <person name="Pangilinan J."/>
            <person name="Park H.-J."/>
            <person name="Ramirez L."/>
            <person name="Alfaro M."/>
            <person name="Sun H."/>
            <person name="Tritt A."/>
            <person name="Yoshinaga Y."/>
            <person name="Zwiers L.-H."/>
            <person name="Turgeon B."/>
            <person name="Goodwin S."/>
            <person name="Spatafora J."/>
            <person name="Crous P."/>
            <person name="Grigoriev I."/>
        </authorList>
    </citation>
    <scope>NUCLEOTIDE SEQUENCE</scope>
    <source>
        <strain evidence="2">ATCC 74209</strain>
    </source>
</reference>
<comment type="caution">
    <text evidence="2">The sequence shown here is derived from an EMBL/GenBank/DDBJ whole genome shotgun (WGS) entry which is preliminary data.</text>
</comment>
<proteinExistence type="predicted"/>
<name>A0A9P4JU67_9PLEO</name>
<sequence length="241" mass="25998">MSCPEFPKNNSPAQSGTSEKRPLSPASAAMPPPPRQSQAVGPCITTDTLNATTTHGIAACNAPCVELRDESEHSDEIVHLRAVIQAQAKTITAQQEQLAATNKNLATNERLFANWRANWEKDFEEIAFLRLEVMKLRAEIDMLRGGIGGANVTTGTPDTYTTTPSSTTITPGSTTTISGVNGSLQLIAANKQLARTDGVFVEVGADREQEWNQRVSEVLRGEVSFSGVEGGDRTDFYARFS</sequence>
<evidence type="ECO:0000313" key="2">
    <source>
        <dbReference type="EMBL" id="KAF2205185.1"/>
    </source>
</evidence>
<feature type="compositionally biased region" description="Polar residues" evidence="1">
    <location>
        <begin position="8"/>
        <end position="17"/>
    </location>
</feature>
<keyword evidence="3" id="KW-1185">Reference proteome</keyword>